<reference evidence="2" key="2">
    <citation type="submission" date="2012-01" db="EMBL/GenBank/DDBJ databases">
        <title>Complete sequence of chromosome of Marinitoga piezophila KA3.</title>
        <authorList>
            <person name="Lucas S."/>
            <person name="Han J."/>
            <person name="Lapidus A."/>
            <person name="Cheng J.-F."/>
            <person name="Goodwin L."/>
            <person name="Pitluck S."/>
            <person name="Peters L."/>
            <person name="Mikhailova N."/>
            <person name="Teshima H."/>
            <person name="Detter J.C."/>
            <person name="Han C."/>
            <person name="Tapia R."/>
            <person name="Land M."/>
            <person name="Hauser L."/>
            <person name="Kyrpides N."/>
            <person name="Ivanova N."/>
            <person name="Pagani I."/>
            <person name="Jebbar M."/>
            <person name="Vannier P."/>
            <person name="Oger P."/>
            <person name="Cario A."/>
            <person name="Bartlett D."/>
            <person name="Noll K.M."/>
            <person name="Woyke T."/>
        </authorList>
    </citation>
    <scope>NUCLEOTIDE SEQUENCE [LARGE SCALE GENOMIC DNA]</scope>
    <source>
        <strain evidence="2">DSM 14283 / JCM 11233 / KA3</strain>
    </source>
</reference>
<evidence type="ECO:0000313" key="1">
    <source>
        <dbReference type="EMBL" id="AEX85484.1"/>
    </source>
</evidence>
<dbReference type="OrthoDB" id="47378at2"/>
<name>H2J7Z3_MARPK</name>
<evidence type="ECO:0000313" key="2">
    <source>
        <dbReference type="Proteomes" id="UP000007161"/>
    </source>
</evidence>
<organism evidence="1 2">
    <name type="scientific">Marinitoga piezophila (strain DSM 14283 / JCM 11233 / KA3)</name>
    <dbReference type="NCBI Taxonomy" id="443254"/>
    <lineage>
        <taxon>Bacteria</taxon>
        <taxon>Thermotogati</taxon>
        <taxon>Thermotogota</taxon>
        <taxon>Thermotogae</taxon>
        <taxon>Petrotogales</taxon>
        <taxon>Petrotogaceae</taxon>
        <taxon>Marinitoga</taxon>
    </lineage>
</organism>
<protein>
    <submittedName>
        <fullName evidence="1">Uncharacterized protein</fullName>
    </submittedName>
</protein>
<dbReference type="EMBL" id="CP003257">
    <property type="protein sequence ID" value="AEX85484.1"/>
    <property type="molecule type" value="Genomic_DNA"/>
</dbReference>
<dbReference type="HOGENOM" id="CLU_2206873_0_0_0"/>
<keyword evidence="2" id="KW-1185">Reference proteome</keyword>
<dbReference type="Proteomes" id="UP000007161">
    <property type="component" value="Chromosome"/>
</dbReference>
<dbReference type="RefSeq" id="WP_014296556.1">
    <property type="nucleotide sequence ID" value="NC_016751.1"/>
</dbReference>
<dbReference type="KEGG" id="mpz:Marpi_1072"/>
<accession>H2J7Z3</accession>
<sequence length="107" mass="12922">MHQRIFKRMKTYEDVYKFLSSMDNISENALIPVRKVLDEESNEEFILFEENDKINYIKFYHMGSCELCFEKYSSEDISKKELWAENPPTFMDKELKLEIIFEVSSKK</sequence>
<gene>
    <name evidence="1" type="ordered locus">Marpi_1072</name>
</gene>
<dbReference type="AlphaFoldDB" id="H2J7Z3"/>
<reference evidence="1 2" key="1">
    <citation type="journal article" date="2012" name="J. Bacteriol.">
        <title>Complete Genome Sequence of the Thermophilic, Piezophilic, Heterotrophic Bacterium Marinitoga piezophila KA3.</title>
        <authorList>
            <person name="Lucas S."/>
            <person name="Han J."/>
            <person name="Lapidus A."/>
            <person name="Cheng J.F."/>
            <person name="Goodwin L.A."/>
            <person name="Pitluck S."/>
            <person name="Peters L."/>
            <person name="Mikhailova N."/>
            <person name="Teshima H."/>
            <person name="Detter J.C."/>
            <person name="Han C."/>
            <person name="Tapia R."/>
            <person name="Land M."/>
            <person name="Hauser L."/>
            <person name="Kyrpides N.C."/>
            <person name="Ivanova N."/>
            <person name="Pagani I."/>
            <person name="Vannier P."/>
            <person name="Oger P."/>
            <person name="Bartlett D.H."/>
            <person name="Noll K.M."/>
            <person name="Woyke T."/>
            <person name="Jebbar M."/>
        </authorList>
    </citation>
    <scope>NUCLEOTIDE SEQUENCE [LARGE SCALE GENOMIC DNA]</scope>
    <source>
        <strain evidence="2">DSM 14283 / JCM 11233 / KA3</strain>
    </source>
</reference>
<dbReference type="STRING" id="443254.Marpi_1072"/>
<proteinExistence type="predicted"/>